<dbReference type="RefSeq" id="WP_157469152.1">
    <property type="nucleotide sequence ID" value="NZ_CP014841.1"/>
</dbReference>
<dbReference type="NCBIfam" id="NF033523">
    <property type="entry name" value="lasso_peptidase"/>
    <property type="match status" value="1"/>
</dbReference>
<feature type="signal peptide" evidence="1">
    <location>
        <begin position="1"/>
        <end position="25"/>
    </location>
</feature>
<dbReference type="InterPro" id="IPR011042">
    <property type="entry name" value="6-blade_b-propeller_TolB-like"/>
</dbReference>
<dbReference type="InterPro" id="IPR001375">
    <property type="entry name" value="Peptidase_S9_cat"/>
</dbReference>
<evidence type="ECO:0000259" key="2">
    <source>
        <dbReference type="Pfam" id="PF00326"/>
    </source>
</evidence>
<dbReference type="SUPFAM" id="SSF53474">
    <property type="entry name" value="alpha/beta-Hydrolases"/>
    <property type="match status" value="1"/>
</dbReference>
<keyword evidence="3" id="KW-0645">Protease</keyword>
<dbReference type="GO" id="GO:0004177">
    <property type="term" value="F:aminopeptidase activity"/>
    <property type="evidence" value="ECO:0007669"/>
    <property type="project" value="UniProtKB-KW"/>
</dbReference>
<dbReference type="Gene3D" id="2.120.10.30">
    <property type="entry name" value="TolB, C-terminal domain"/>
    <property type="match status" value="1"/>
</dbReference>
<dbReference type="PATRIC" id="fig|445710.3.peg.1502"/>
<protein>
    <submittedName>
        <fullName evidence="3">Dipeptidyl aminopeptidase/acylaminoacyl-peptidase-like protein</fullName>
    </submittedName>
</protein>
<evidence type="ECO:0000313" key="4">
    <source>
        <dbReference type="Proteomes" id="UP000077255"/>
    </source>
</evidence>
<reference evidence="3 4" key="1">
    <citation type="submission" date="2016-02" db="EMBL/GenBank/DDBJ databases">
        <title>Complete genome sequencing and analysis of ATSB10, Dyella thiooxydans isolated from rhizosphere soil of sunflower (Helianthus annuus L.).</title>
        <authorList>
            <person name="Lee Y."/>
            <person name="Hwangbo K."/>
            <person name="Chung H."/>
            <person name="Yoo J."/>
            <person name="Kim K.Y."/>
            <person name="Sa T.M."/>
            <person name="Um Y."/>
            <person name="Madhaiyan M."/>
        </authorList>
    </citation>
    <scope>NUCLEOTIDE SEQUENCE [LARGE SCALE GENOMIC DNA]</scope>
    <source>
        <strain evidence="3 4">ATSB10</strain>
    </source>
</reference>
<dbReference type="InterPro" id="IPR029058">
    <property type="entry name" value="AB_hydrolase_fold"/>
</dbReference>
<dbReference type="KEGG" id="dtx:ATSB10_15080"/>
<keyword evidence="1" id="KW-0732">Signal</keyword>
<evidence type="ECO:0000313" key="3">
    <source>
        <dbReference type="EMBL" id="AND68962.1"/>
    </source>
</evidence>
<feature type="domain" description="Peptidase S9 prolyl oligopeptidase catalytic" evidence="2">
    <location>
        <begin position="515"/>
        <end position="671"/>
    </location>
</feature>
<sequence length="703" mass="77083">MFGNMTSRRVCFAVAAVGLGLAVHAGGAVSSPGIASVSIRQLVEVVDIGSVSASPDGRWVAFRTERASVERNTYDTAWYVQPVDGSGPPRRLGEGGAPLRTTGGLSARAPVLWSPDGRWIFYRAVFAGRVEVWRAAVDGSRTEPVVQDPANVRQFSLSADGSALTYSVGATREAVRDAERAEYDRGVHIDRTVPLGDDLYRSGFHEGRLATQRLVDNELERFPLLHQEPDHWKAVDLATGVIHALAADALPAKSAVTAGFPKRFGKIVAVAEDHGSGHFALLVRPGHEGREAERSSPELAMLHTKASRRLTRCTAAPCVGKPITNIVWRPGGAEVVFTVTAPDNRQSIFRWKVASGAVVPVVASSGQVGGGGRWEPGSCGVSPDALVCVTARADRPPRLERIELDSGKRDVLFDPNEALAHNMAQSVPVREIHWVDAQGTRFSGQFYPAKPQGHKPPPLFIAYYRCSGFLRGGVGDEWPLAPLALHGISALCINAPPTPSDAVKRYRQGQSAVESAVAYLGSRGDIDPDRVGMGGLSFGAEVAMWNAMYSRVPRAISVSTPVVSPMARTLFGLWGDVYASRLKRFWQLGSPKETPERWRLLSPYYDVGRIKVPVLMQMSEQEYRSGLDYMVPLIREHRADVYVFPNEPHQKFQPRHKLAVYQRNLDWFRFWLLGMKDADPAKSEQYARWEKMRQSLPGALAGW</sequence>
<dbReference type="Pfam" id="PF00326">
    <property type="entry name" value="Peptidase_S9"/>
    <property type="match status" value="1"/>
</dbReference>
<dbReference type="Gene3D" id="3.40.50.1820">
    <property type="entry name" value="alpha/beta hydrolase"/>
    <property type="match status" value="1"/>
</dbReference>
<proteinExistence type="predicted"/>
<dbReference type="InterPro" id="IPR053536">
    <property type="entry name" value="Lasso_peptide_isopeptidase"/>
</dbReference>
<keyword evidence="4" id="KW-1185">Reference proteome</keyword>
<dbReference type="AlphaFoldDB" id="A0A160N1D8"/>
<evidence type="ECO:0000256" key="1">
    <source>
        <dbReference type="SAM" id="SignalP"/>
    </source>
</evidence>
<feature type="chain" id="PRO_5007818540" evidence="1">
    <location>
        <begin position="26"/>
        <end position="703"/>
    </location>
</feature>
<dbReference type="OrthoDB" id="100212at2"/>
<gene>
    <name evidence="3" type="ORF">ATSB10_15080</name>
</gene>
<organism evidence="3 4">
    <name type="scientific">Dyella thiooxydans</name>
    <dbReference type="NCBI Taxonomy" id="445710"/>
    <lineage>
        <taxon>Bacteria</taxon>
        <taxon>Pseudomonadati</taxon>
        <taxon>Pseudomonadota</taxon>
        <taxon>Gammaproteobacteria</taxon>
        <taxon>Lysobacterales</taxon>
        <taxon>Rhodanobacteraceae</taxon>
        <taxon>Dyella</taxon>
    </lineage>
</organism>
<name>A0A160N1D8_9GAMM</name>
<dbReference type="Proteomes" id="UP000077255">
    <property type="component" value="Chromosome"/>
</dbReference>
<accession>A0A160N1D8</accession>
<keyword evidence="3" id="KW-0378">Hydrolase</keyword>
<dbReference type="SUPFAM" id="SSF82171">
    <property type="entry name" value="DPP6 N-terminal domain-like"/>
    <property type="match status" value="1"/>
</dbReference>
<dbReference type="GO" id="GO:0008236">
    <property type="term" value="F:serine-type peptidase activity"/>
    <property type="evidence" value="ECO:0007669"/>
    <property type="project" value="InterPro"/>
</dbReference>
<keyword evidence="3" id="KW-0031">Aminopeptidase</keyword>
<dbReference type="STRING" id="445710.ATSB10_15080"/>
<dbReference type="EMBL" id="CP014841">
    <property type="protein sequence ID" value="AND68962.1"/>
    <property type="molecule type" value="Genomic_DNA"/>
</dbReference>
<dbReference type="GO" id="GO:0006508">
    <property type="term" value="P:proteolysis"/>
    <property type="evidence" value="ECO:0007669"/>
    <property type="project" value="InterPro"/>
</dbReference>